<proteinExistence type="predicted"/>
<accession>A0AAD7SMS6</accession>
<keyword evidence="3" id="KW-1185">Reference proteome</keyword>
<name>A0AAD7SMS6_9TELE</name>
<protein>
    <submittedName>
        <fullName evidence="2">Uncharacterized protein</fullName>
    </submittedName>
</protein>
<dbReference type="Proteomes" id="UP001221898">
    <property type="component" value="Unassembled WGS sequence"/>
</dbReference>
<evidence type="ECO:0000313" key="2">
    <source>
        <dbReference type="EMBL" id="KAJ8405353.1"/>
    </source>
</evidence>
<dbReference type="AlphaFoldDB" id="A0AAD7SMS6"/>
<sequence length="113" mass="12611">MGLVKRVYEVCSTGGEFVLLKTQPVKIVLQENAQHCAAHTTHRVPIPLTKPVKKELERMEANGITEVTEPTEQCPPMVPSSKNSGKVCICVDLKRLNKAEIHPAKQRRKSQLN</sequence>
<dbReference type="EMBL" id="JAINUG010000048">
    <property type="protein sequence ID" value="KAJ8405353.1"/>
    <property type="molecule type" value="Genomic_DNA"/>
</dbReference>
<evidence type="ECO:0000256" key="1">
    <source>
        <dbReference type="SAM" id="MobiDB-lite"/>
    </source>
</evidence>
<reference evidence="2" key="1">
    <citation type="journal article" date="2023" name="Science">
        <title>Genome structures resolve the early diversification of teleost fishes.</title>
        <authorList>
            <person name="Parey E."/>
            <person name="Louis A."/>
            <person name="Montfort J."/>
            <person name="Bouchez O."/>
            <person name="Roques C."/>
            <person name="Iampietro C."/>
            <person name="Lluch J."/>
            <person name="Castinel A."/>
            <person name="Donnadieu C."/>
            <person name="Desvignes T."/>
            <person name="Floi Bucao C."/>
            <person name="Jouanno E."/>
            <person name="Wen M."/>
            <person name="Mejri S."/>
            <person name="Dirks R."/>
            <person name="Jansen H."/>
            <person name="Henkel C."/>
            <person name="Chen W.J."/>
            <person name="Zahm M."/>
            <person name="Cabau C."/>
            <person name="Klopp C."/>
            <person name="Thompson A.W."/>
            <person name="Robinson-Rechavi M."/>
            <person name="Braasch I."/>
            <person name="Lecointre G."/>
            <person name="Bobe J."/>
            <person name="Postlethwait J.H."/>
            <person name="Berthelot C."/>
            <person name="Roest Crollius H."/>
            <person name="Guiguen Y."/>
        </authorList>
    </citation>
    <scope>NUCLEOTIDE SEQUENCE</scope>
    <source>
        <strain evidence="2">NC1722</strain>
    </source>
</reference>
<dbReference type="InterPro" id="IPR043502">
    <property type="entry name" value="DNA/RNA_pol_sf"/>
</dbReference>
<gene>
    <name evidence="2" type="ORF">AAFF_G00318260</name>
</gene>
<feature type="region of interest" description="Disordered" evidence="1">
    <location>
        <begin position="63"/>
        <end position="82"/>
    </location>
</feature>
<organism evidence="2 3">
    <name type="scientific">Aldrovandia affinis</name>
    <dbReference type="NCBI Taxonomy" id="143900"/>
    <lineage>
        <taxon>Eukaryota</taxon>
        <taxon>Metazoa</taxon>
        <taxon>Chordata</taxon>
        <taxon>Craniata</taxon>
        <taxon>Vertebrata</taxon>
        <taxon>Euteleostomi</taxon>
        <taxon>Actinopterygii</taxon>
        <taxon>Neopterygii</taxon>
        <taxon>Teleostei</taxon>
        <taxon>Notacanthiformes</taxon>
        <taxon>Halosauridae</taxon>
        <taxon>Aldrovandia</taxon>
    </lineage>
</organism>
<dbReference type="Gene3D" id="3.10.10.10">
    <property type="entry name" value="HIV Type 1 Reverse Transcriptase, subunit A, domain 1"/>
    <property type="match status" value="1"/>
</dbReference>
<comment type="caution">
    <text evidence="2">The sequence shown here is derived from an EMBL/GenBank/DDBJ whole genome shotgun (WGS) entry which is preliminary data.</text>
</comment>
<evidence type="ECO:0000313" key="3">
    <source>
        <dbReference type="Proteomes" id="UP001221898"/>
    </source>
</evidence>
<dbReference type="SUPFAM" id="SSF56672">
    <property type="entry name" value="DNA/RNA polymerases"/>
    <property type="match status" value="1"/>
</dbReference>